<evidence type="ECO:0000313" key="2">
    <source>
        <dbReference type="EMBL" id="CAH0417546.1"/>
    </source>
</evidence>
<organism evidence="2 3">
    <name type="scientific">Periweissella fabaria</name>
    <dbReference type="NCBI Taxonomy" id="546157"/>
    <lineage>
        <taxon>Bacteria</taxon>
        <taxon>Bacillati</taxon>
        <taxon>Bacillota</taxon>
        <taxon>Bacilli</taxon>
        <taxon>Lactobacillales</taxon>
        <taxon>Lactobacillaceae</taxon>
        <taxon>Periweissella</taxon>
    </lineage>
</organism>
<feature type="transmembrane region" description="Helical" evidence="1">
    <location>
        <begin position="12"/>
        <end position="36"/>
    </location>
</feature>
<sequence>MFSHGSYINYTSLIVTAGVSLFISFMILIVTTAFLLKTIKGYPYKSK</sequence>
<comment type="caution">
    <text evidence="2">The sequence shown here is derived from an EMBL/GenBank/DDBJ whole genome shotgun (WGS) entry which is preliminary data.</text>
</comment>
<dbReference type="Proteomes" id="UP000789707">
    <property type="component" value="Unassembled WGS sequence"/>
</dbReference>
<keyword evidence="1" id="KW-0472">Membrane</keyword>
<name>A0ABM8Z8P9_9LACO</name>
<keyword evidence="1" id="KW-0812">Transmembrane</keyword>
<dbReference type="EMBL" id="CAKKNS010000012">
    <property type="protein sequence ID" value="CAH0417546.1"/>
    <property type="molecule type" value="Genomic_DNA"/>
</dbReference>
<keyword evidence="3" id="KW-1185">Reference proteome</keyword>
<proteinExistence type="predicted"/>
<evidence type="ECO:0000256" key="1">
    <source>
        <dbReference type="SAM" id="Phobius"/>
    </source>
</evidence>
<protein>
    <submittedName>
        <fullName evidence="2">Uncharacterized protein</fullName>
    </submittedName>
</protein>
<reference evidence="2 3" key="1">
    <citation type="submission" date="2021-11" db="EMBL/GenBank/DDBJ databases">
        <authorList>
            <person name="Depoorter E."/>
        </authorList>
    </citation>
    <scope>NUCLEOTIDE SEQUENCE [LARGE SCALE GENOMIC DNA]</scope>
    <source>
        <strain evidence="2 3">LMG 24289</strain>
    </source>
</reference>
<keyword evidence="1" id="KW-1133">Transmembrane helix</keyword>
<evidence type="ECO:0000313" key="3">
    <source>
        <dbReference type="Proteomes" id="UP000789707"/>
    </source>
</evidence>
<gene>
    <name evidence="2" type="ORF">WFA24289_01888</name>
</gene>
<accession>A0ABM8Z8P9</accession>